<comment type="similarity">
    <text evidence="7">Belongs to the binding-protein-dependent transport system permease family.</text>
</comment>
<feature type="transmembrane region" description="Helical" evidence="7">
    <location>
        <begin position="45"/>
        <end position="63"/>
    </location>
</feature>
<evidence type="ECO:0000259" key="8">
    <source>
        <dbReference type="PROSITE" id="PS50928"/>
    </source>
</evidence>
<keyword evidence="10" id="KW-1185">Reference proteome</keyword>
<feature type="transmembrane region" description="Helical" evidence="7">
    <location>
        <begin position="280"/>
        <end position="301"/>
    </location>
</feature>
<feature type="transmembrane region" description="Helical" evidence="7">
    <location>
        <begin position="172"/>
        <end position="191"/>
    </location>
</feature>
<keyword evidence="4 7" id="KW-0812">Transmembrane</keyword>
<evidence type="ECO:0000256" key="5">
    <source>
        <dbReference type="ARBA" id="ARBA00022989"/>
    </source>
</evidence>
<accession>A0ABY4IRA5</accession>
<dbReference type="Pfam" id="PF00528">
    <property type="entry name" value="BPD_transp_1"/>
    <property type="match status" value="1"/>
</dbReference>
<keyword evidence="5 7" id="KW-1133">Transmembrane helix</keyword>
<gene>
    <name evidence="9" type="ORF">KV396_11960</name>
</gene>
<dbReference type="InterPro" id="IPR050366">
    <property type="entry name" value="BP-dependent_transpt_permease"/>
</dbReference>
<organism evidence="9 10">
    <name type="scientific">Microbacterium galbinum</name>
    <dbReference type="NCBI Taxonomy" id="2851646"/>
    <lineage>
        <taxon>Bacteria</taxon>
        <taxon>Bacillati</taxon>
        <taxon>Actinomycetota</taxon>
        <taxon>Actinomycetes</taxon>
        <taxon>Micrococcales</taxon>
        <taxon>Microbacteriaceae</taxon>
        <taxon>Microbacterium</taxon>
    </lineage>
</organism>
<dbReference type="PANTHER" id="PTHR43386">
    <property type="entry name" value="OLIGOPEPTIDE TRANSPORT SYSTEM PERMEASE PROTEIN APPC"/>
    <property type="match status" value="1"/>
</dbReference>
<keyword evidence="6 7" id="KW-0472">Membrane</keyword>
<comment type="subcellular location">
    <subcellularLocation>
        <location evidence="1 7">Cell membrane</location>
        <topology evidence="1 7">Multi-pass membrane protein</topology>
    </subcellularLocation>
</comment>
<sequence>MPDPTTQKHYVAPVETESIAVDAVRISEKPSNLWRDAWSDLRRRPLFWFSVVLGLAFLLMAVWPTLFTATAPDSCDLANSNGGPAAGHPLGFTFQGCDIYARIAWGAQTSLAVGLIATVISSFLGLIMGALAGFYGGWLDGLLSRIGDIFFAIPYILAAVVVMTVFRDSRSVWTLALAIGGFAWASTARVVRAEVLRVRQADFVVASQALGQSKFKILLNHVIPNAIAPLLVVSTLGLAAAIVAEATLSFLGVGLGSDVMSWGNDISDAQASLRVAPMALIYPSIALTLAVLAFVTLGELIRDALDPKARARR</sequence>
<evidence type="ECO:0000256" key="6">
    <source>
        <dbReference type="ARBA" id="ARBA00023136"/>
    </source>
</evidence>
<keyword evidence="2 7" id="KW-0813">Transport</keyword>
<protein>
    <submittedName>
        <fullName evidence="9">ABC transporter permease</fullName>
    </submittedName>
</protein>
<dbReference type="PROSITE" id="PS50928">
    <property type="entry name" value="ABC_TM1"/>
    <property type="match status" value="1"/>
</dbReference>
<dbReference type="EMBL" id="CP078077">
    <property type="protein sequence ID" value="UPL15149.1"/>
    <property type="molecule type" value="Genomic_DNA"/>
</dbReference>
<evidence type="ECO:0000256" key="7">
    <source>
        <dbReference type="RuleBase" id="RU363032"/>
    </source>
</evidence>
<dbReference type="CDD" id="cd06261">
    <property type="entry name" value="TM_PBP2"/>
    <property type="match status" value="1"/>
</dbReference>
<dbReference type="InterPro" id="IPR035906">
    <property type="entry name" value="MetI-like_sf"/>
</dbReference>
<evidence type="ECO:0000313" key="10">
    <source>
        <dbReference type="Proteomes" id="UP000831963"/>
    </source>
</evidence>
<feature type="transmembrane region" description="Helical" evidence="7">
    <location>
        <begin position="146"/>
        <end position="166"/>
    </location>
</feature>
<dbReference type="PANTHER" id="PTHR43386:SF6">
    <property type="entry name" value="ABC TRANSPORTER PERMEASE PROTEIN"/>
    <property type="match status" value="1"/>
</dbReference>
<dbReference type="Gene3D" id="1.10.3720.10">
    <property type="entry name" value="MetI-like"/>
    <property type="match status" value="1"/>
</dbReference>
<dbReference type="Pfam" id="PF12911">
    <property type="entry name" value="OppC_N"/>
    <property type="match status" value="1"/>
</dbReference>
<dbReference type="SUPFAM" id="SSF161098">
    <property type="entry name" value="MetI-like"/>
    <property type="match status" value="1"/>
</dbReference>
<dbReference type="Proteomes" id="UP000831963">
    <property type="component" value="Chromosome"/>
</dbReference>
<evidence type="ECO:0000256" key="4">
    <source>
        <dbReference type="ARBA" id="ARBA00022692"/>
    </source>
</evidence>
<name>A0ABY4IRA5_9MICO</name>
<dbReference type="RefSeq" id="WP_247632579.1">
    <property type="nucleotide sequence ID" value="NZ_CP078077.1"/>
</dbReference>
<dbReference type="InterPro" id="IPR000515">
    <property type="entry name" value="MetI-like"/>
</dbReference>
<keyword evidence="3" id="KW-1003">Cell membrane</keyword>
<feature type="transmembrane region" description="Helical" evidence="7">
    <location>
        <begin position="111"/>
        <end position="134"/>
    </location>
</feature>
<dbReference type="InterPro" id="IPR025966">
    <property type="entry name" value="OppC_N"/>
</dbReference>
<evidence type="ECO:0000256" key="3">
    <source>
        <dbReference type="ARBA" id="ARBA00022475"/>
    </source>
</evidence>
<feature type="domain" description="ABC transmembrane type-1" evidence="8">
    <location>
        <begin position="107"/>
        <end position="293"/>
    </location>
</feature>
<evidence type="ECO:0000256" key="2">
    <source>
        <dbReference type="ARBA" id="ARBA00022448"/>
    </source>
</evidence>
<reference evidence="9 10" key="1">
    <citation type="submission" date="2021-06" db="EMBL/GenBank/DDBJ databases">
        <title>Genome-based taxonomic framework of Microbacterium strains isolated from marine environment, the description of four new species and reclassification of four preexisting species.</title>
        <authorList>
            <person name="Lee S.D."/>
            <person name="Kim S.-M."/>
            <person name="Byeon Y.-S."/>
            <person name="Yang H.L."/>
            <person name="Kim I.S."/>
        </authorList>
    </citation>
    <scope>NUCLEOTIDE SEQUENCE [LARGE SCALE GENOMIC DNA]</scope>
    <source>
        <strain evidence="9 10">SSW1-36</strain>
    </source>
</reference>
<evidence type="ECO:0000313" key="9">
    <source>
        <dbReference type="EMBL" id="UPL15149.1"/>
    </source>
</evidence>
<feature type="transmembrane region" description="Helical" evidence="7">
    <location>
        <begin position="222"/>
        <end position="244"/>
    </location>
</feature>
<evidence type="ECO:0000256" key="1">
    <source>
        <dbReference type="ARBA" id="ARBA00004651"/>
    </source>
</evidence>
<proteinExistence type="inferred from homology"/>